<dbReference type="InterPro" id="IPR011009">
    <property type="entry name" value="Kinase-like_dom_sf"/>
</dbReference>
<evidence type="ECO:0000256" key="4">
    <source>
        <dbReference type="ARBA" id="ARBA00013948"/>
    </source>
</evidence>
<name>A0ABR3W8D7_9PEZI</name>
<comment type="catalytic activity">
    <reaction evidence="8">
        <text>L-threonyl-[protein] + ATP = O-phospho-L-threonyl-[protein] + ADP + H(+)</text>
        <dbReference type="Rhea" id="RHEA:46608"/>
        <dbReference type="Rhea" id="RHEA-COMP:11060"/>
        <dbReference type="Rhea" id="RHEA-COMP:11605"/>
        <dbReference type="ChEBI" id="CHEBI:15378"/>
        <dbReference type="ChEBI" id="CHEBI:30013"/>
        <dbReference type="ChEBI" id="CHEBI:30616"/>
        <dbReference type="ChEBI" id="CHEBI:61977"/>
        <dbReference type="ChEBI" id="CHEBI:456216"/>
        <dbReference type="EC" id="2.7.11.1"/>
    </reaction>
</comment>
<dbReference type="Proteomes" id="UP001586593">
    <property type="component" value="Unassembled WGS sequence"/>
</dbReference>
<dbReference type="PROSITE" id="PS50011">
    <property type="entry name" value="PROTEIN_KINASE_DOM"/>
    <property type="match status" value="1"/>
</dbReference>
<dbReference type="PANTHER" id="PTHR24359">
    <property type="entry name" value="SERINE/THREONINE-PROTEIN KINASE SBK1"/>
    <property type="match status" value="1"/>
</dbReference>
<dbReference type="Pfam" id="PF00069">
    <property type="entry name" value="Pkinase"/>
    <property type="match status" value="1"/>
</dbReference>
<comment type="subunit">
    <text evidence="2">Component of the EKC/KEOPS complex composed of at least BUD32, CGI121, GON7, KAE1 and PCC1; the whole complex dimerizes.</text>
</comment>
<dbReference type="SMART" id="SM00220">
    <property type="entry name" value="S_TKc"/>
    <property type="match status" value="1"/>
</dbReference>
<dbReference type="InterPro" id="IPR008266">
    <property type="entry name" value="Tyr_kinase_AS"/>
</dbReference>
<feature type="domain" description="Protein kinase" evidence="10">
    <location>
        <begin position="1"/>
        <end position="208"/>
    </location>
</feature>
<evidence type="ECO:0000256" key="2">
    <source>
        <dbReference type="ARBA" id="ARBA00011534"/>
    </source>
</evidence>
<evidence type="ECO:0000256" key="5">
    <source>
        <dbReference type="ARBA" id="ARBA00019973"/>
    </source>
</evidence>
<accession>A0ABR3W8D7</accession>
<evidence type="ECO:0000313" key="12">
    <source>
        <dbReference type="Proteomes" id="UP001586593"/>
    </source>
</evidence>
<evidence type="ECO:0000256" key="6">
    <source>
        <dbReference type="ARBA" id="ARBA00030980"/>
    </source>
</evidence>
<comment type="function">
    <text evidence="1">Component of the EKC/KEOPS complex that is required for the formation of a threonylcarbamoyl group on adenosine at position 37 (t(6)A37) in tRNAs that read codons beginning with adenine. The complex is probably involved in the transfer of the threonylcarbamoyl moiety of threonylcarbamoyl-AMP (TC-AMP) to the N6 group of A37. BUD32 has ATPase activity in the context of the EKC/KEOPS complex and likely plays a supporting role to the catalytic subunit KAE1. The EKC/KEOPS complex also promotes both telomere uncapping and telomere elongation. The complex is required for efficient recruitment of transcriptional coactivators.</text>
</comment>
<protein>
    <recommendedName>
        <fullName evidence="5">EKC/KEOPS complex subunit BUD32</fullName>
        <ecNumber evidence="3">2.7.11.1</ecNumber>
    </recommendedName>
    <alternativeName>
        <fullName evidence="6 7">Atypical Serine/threonine protein kinase BUD32</fullName>
    </alternativeName>
    <alternativeName>
        <fullName evidence="4">EKC/KEOPS complex subunit bud32</fullName>
    </alternativeName>
</protein>
<dbReference type="Gene3D" id="1.10.510.10">
    <property type="entry name" value="Transferase(Phosphotransferase) domain 1"/>
    <property type="match status" value="1"/>
</dbReference>
<evidence type="ECO:0000256" key="8">
    <source>
        <dbReference type="ARBA" id="ARBA00047899"/>
    </source>
</evidence>
<reference evidence="11 12" key="1">
    <citation type="journal article" date="2024" name="Commun. Biol.">
        <title>Comparative genomic analysis of thermophilic fungi reveals convergent evolutionary adaptations and gene losses.</title>
        <authorList>
            <person name="Steindorff A.S."/>
            <person name="Aguilar-Pontes M.V."/>
            <person name="Robinson A.J."/>
            <person name="Andreopoulos B."/>
            <person name="LaButti K."/>
            <person name="Kuo A."/>
            <person name="Mondo S."/>
            <person name="Riley R."/>
            <person name="Otillar R."/>
            <person name="Haridas S."/>
            <person name="Lipzen A."/>
            <person name="Grimwood J."/>
            <person name="Schmutz J."/>
            <person name="Clum A."/>
            <person name="Reid I.D."/>
            <person name="Moisan M.C."/>
            <person name="Butler G."/>
            <person name="Nguyen T.T.M."/>
            <person name="Dewar K."/>
            <person name="Conant G."/>
            <person name="Drula E."/>
            <person name="Henrissat B."/>
            <person name="Hansel C."/>
            <person name="Singer S."/>
            <person name="Hutchinson M.I."/>
            <person name="de Vries R.P."/>
            <person name="Natvig D.O."/>
            <person name="Powell A.J."/>
            <person name="Tsang A."/>
            <person name="Grigoriev I.V."/>
        </authorList>
    </citation>
    <scope>NUCLEOTIDE SEQUENCE [LARGE SCALE GENOMIC DNA]</scope>
    <source>
        <strain evidence="11 12">ATCC 24622</strain>
    </source>
</reference>
<gene>
    <name evidence="11" type="ORF">VTK73DRAFT_8581</name>
</gene>
<evidence type="ECO:0000259" key="10">
    <source>
        <dbReference type="PROSITE" id="PS50011"/>
    </source>
</evidence>
<comment type="catalytic activity">
    <reaction evidence="9">
        <text>L-seryl-[protein] + ATP = O-phospho-L-seryl-[protein] + ADP + H(+)</text>
        <dbReference type="Rhea" id="RHEA:17989"/>
        <dbReference type="Rhea" id="RHEA-COMP:9863"/>
        <dbReference type="Rhea" id="RHEA-COMP:11604"/>
        <dbReference type="ChEBI" id="CHEBI:15378"/>
        <dbReference type="ChEBI" id="CHEBI:29999"/>
        <dbReference type="ChEBI" id="CHEBI:30616"/>
        <dbReference type="ChEBI" id="CHEBI:83421"/>
        <dbReference type="ChEBI" id="CHEBI:456216"/>
        <dbReference type="EC" id="2.7.11.1"/>
    </reaction>
</comment>
<evidence type="ECO:0000256" key="7">
    <source>
        <dbReference type="ARBA" id="ARBA00033194"/>
    </source>
</evidence>
<keyword evidence="12" id="KW-1185">Reference proteome</keyword>
<dbReference type="InterPro" id="IPR000719">
    <property type="entry name" value="Prot_kinase_dom"/>
</dbReference>
<comment type="caution">
    <text evidence="11">The sequence shown here is derived from an EMBL/GenBank/DDBJ whole genome shotgun (WGS) entry which is preliminary data.</text>
</comment>
<dbReference type="EC" id="2.7.11.1" evidence="3"/>
<evidence type="ECO:0000256" key="1">
    <source>
        <dbReference type="ARBA" id="ARBA00003747"/>
    </source>
</evidence>
<sequence>MGPRLRKQENIVRLKVVADWETMRLGIATHPCEGSLEHPQEFLDSFKGLCHRDVRPANILYAEKGTAPGTQPVFKLADFGLACHHMQAIEICGTAPYMAPELHATQVCYPQTPKTDVWSLGAVMLCLHPQVDFPPNAGSRFERSSYVGTDLASRSAVPQLEPMRLASSFLPQNPPFPSFLSPSPDWPLSPPFRRFRPSISEILDSTQN</sequence>
<dbReference type="EMBL" id="JAZHXJ010000632">
    <property type="protein sequence ID" value="KAL1855335.1"/>
    <property type="molecule type" value="Genomic_DNA"/>
</dbReference>
<evidence type="ECO:0000313" key="11">
    <source>
        <dbReference type="EMBL" id="KAL1855335.1"/>
    </source>
</evidence>
<dbReference type="SUPFAM" id="SSF56112">
    <property type="entry name" value="Protein kinase-like (PK-like)"/>
    <property type="match status" value="1"/>
</dbReference>
<dbReference type="PANTHER" id="PTHR24359:SF1">
    <property type="entry name" value="INHIBITOR OF NUCLEAR FACTOR KAPPA-B KINASE EPSILON SUBUNIT HOMOLOG 1-RELATED"/>
    <property type="match status" value="1"/>
</dbReference>
<organism evidence="11 12">
    <name type="scientific">Phialemonium thermophilum</name>
    <dbReference type="NCBI Taxonomy" id="223376"/>
    <lineage>
        <taxon>Eukaryota</taxon>
        <taxon>Fungi</taxon>
        <taxon>Dikarya</taxon>
        <taxon>Ascomycota</taxon>
        <taxon>Pezizomycotina</taxon>
        <taxon>Sordariomycetes</taxon>
        <taxon>Sordariomycetidae</taxon>
        <taxon>Cephalothecales</taxon>
        <taxon>Cephalothecaceae</taxon>
        <taxon>Phialemonium</taxon>
    </lineage>
</organism>
<dbReference type="PROSITE" id="PS00109">
    <property type="entry name" value="PROTEIN_KINASE_TYR"/>
    <property type="match status" value="1"/>
</dbReference>
<evidence type="ECO:0000256" key="3">
    <source>
        <dbReference type="ARBA" id="ARBA00012513"/>
    </source>
</evidence>
<evidence type="ECO:0000256" key="9">
    <source>
        <dbReference type="ARBA" id="ARBA00048679"/>
    </source>
</evidence>
<proteinExistence type="predicted"/>